<organism evidence="1 2">
    <name type="scientific">Arcanobacterium pinnipediorum</name>
    <dbReference type="NCBI Taxonomy" id="1503041"/>
    <lineage>
        <taxon>Bacteria</taxon>
        <taxon>Bacillati</taxon>
        <taxon>Actinomycetota</taxon>
        <taxon>Actinomycetes</taxon>
        <taxon>Actinomycetales</taxon>
        <taxon>Actinomycetaceae</taxon>
        <taxon>Arcanobacterium</taxon>
    </lineage>
</organism>
<sequence length="105" mass="11900">MVWFFGKSKRSQTKQARNETYAHFAEFVRSREGVAAYYEEATTRNPASIVLVASDGEWTRRKVPDLSAAKTLCADLGIALYDVAHSGYPRAMREWTVKNPGSNRR</sequence>
<reference evidence="1" key="1">
    <citation type="submission" date="2022-06" db="EMBL/GenBank/DDBJ databases">
        <title>Complete Genome Sequence of Arcanobacterium pinnipediorum strain DSM 28752 isolated from a harbour seal.</title>
        <authorList>
            <person name="Borowiak M."/>
            <person name="Kreitlow A."/>
            <person name="Alssahen M."/>
            <person name="Malorny B."/>
            <person name="Laemmler C."/>
            <person name="Prenger-Berninghoff E."/>
            <person name="Siebert U."/>
            <person name="Ploetz M."/>
            <person name="Abdulmawjood A."/>
        </authorList>
    </citation>
    <scope>NUCLEOTIDE SEQUENCE</scope>
    <source>
        <strain evidence="1">DSM 28752</strain>
    </source>
</reference>
<name>A0ABY5AJZ5_9ACTO</name>
<protein>
    <submittedName>
        <fullName evidence="1">Oxidoreductase</fullName>
    </submittedName>
</protein>
<proteinExistence type="predicted"/>
<evidence type="ECO:0000313" key="1">
    <source>
        <dbReference type="EMBL" id="USR80096.1"/>
    </source>
</evidence>
<dbReference type="RefSeq" id="WP_252673946.1">
    <property type="nucleotide sequence ID" value="NZ_CP099547.1"/>
</dbReference>
<keyword evidence="2" id="KW-1185">Reference proteome</keyword>
<gene>
    <name evidence="1" type="ORF">NG665_03745</name>
</gene>
<dbReference type="EMBL" id="CP099547">
    <property type="protein sequence ID" value="USR80096.1"/>
    <property type="molecule type" value="Genomic_DNA"/>
</dbReference>
<evidence type="ECO:0000313" key="2">
    <source>
        <dbReference type="Proteomes" id="UP001056109"/>
    </source>
</evidence>
<accession>A0ABY5AJZ5</accession>
<dbReference type="Proteomes" id="UP001056109">
    <property type="component" value="Chromosome"/>
</dbReference>